<feature type="domain" description="Thiamine phosphate synthase/TenI" evidence="9">
    <location>
        <begin position="6"/>
        <end position="105"/>
    </location>
</feature>
<name>A0A7S0N4E9_9CHLO</name>
<dbReference type="PANTHER" id="PTHR32195">
    <property type="entry name" value="OS07G0662800 PROTEIN"/>
    <property type="match status" value="1"/>
</dbReference>
<evidence type="ECO:0000256" key="3">
    <source>
        <dbReference type="ARBA" id="ARBA00022475"/>
    </source>
</evidence>
<dbReference type="InterPro" id="IPR036206">
    <property type="entry name" value="ThiamineP_synth_sf"/>
</dbReference>
<evidence type="ECO:0000256" key="4">
    <source>
        <dbReference type="ARBA" id="ARBA00022519"/>
    </source>
</evidence>
<keyword evidence="2" id="KW-0813">Transport</keyword>
<keyword evidence="4" id="KW-0997">Cell inner membrane</keyword>
<feature type="transmembrane region" description="Helical" evidence="8">
    <location>
        <begin position="312"/>
        <end position="330"/>
    </location>
</feature>
<dbReference type="SUPFAM" id="SSF51391">
    <property type="entry name" value="Thiamin phosphate synthase"/>
    <property type="match status" value="1"/>
</dbReference>
<feature type="transmembrane region" description="Helical" evidence="8">
    <location>
        <begin position="550"/>
        <end position="569"/>
    </location>
</feature>
<evidence type="ECO:0000256" key="8">
    <source>
        <dbReference type="SAM" id="Phobius"/>
    </source>
</evidence>
<keyword evidence="5 8" id="KW-0812">Transmembrane</keyword>
<dbReference type="GO" id="GO:0005886">
    <property type="term" value="C:plasma membrane"/>
    <property type="evidence" value="ECO:0007669"/>
    <property type="project" value="UniProtKB-SubCell"/>
</dbReference>
<feature type="transmembrane region" description="Helical" evidence="8">
    <location>
        <begin position="581"/>
        <end position="600"/>
    </location>
</feature>
<comment type="subcellular location">
    <subcellularLocation>
        <location evidence="1">Cell inner membrane</location>
        <topology evidence="1">Multi-pass membrane protein</topology>
    </subcellularLocation>
</comment>
<keyword evidence="6 8" id="KW-1133">Transmembrane helix</keyword>
<evidence type="ECO:0000256" key="5">
    <source>
        <dbReference type="ARBA" id="ARBA00022692"/>
    </source>
</evidence>
<dbReference type="GO" id="GO:0009228">
    <property type="term" value="P:thiamine biosynthetic process"/>
    <property type="evidence" value="ECO:0007669"/>
    <property type="project" value="UniProtKB-KW"/>
</dbReference>
<dbReference type="AlphaFoldDB" id="A0A7S0N4E9"/>
<evidence type="ECO:0000313" key="10">
    <source>
        <dbReference type="EMBL" id="CAD8659850.1"/>
    </source>
</evidence>
<protein>
    <recommendedName>
        <fullName evidence="9">Thiamine phosphate synthase/TenI domain-containing protein</fullName>
    </recommendedName>
</protein>
<dbReference type="EMBL" id="HBFA01011686">
    <property type="protein sequence ID" value="CAD8659850.1"/>
    <property type="molecule type" value="Transcribed_RNA"/>
</dbReference>
<evidence type="ECO:0000259" key="9">
    <source>
        <dbReference type="Pfam" id="PF02581"/>
    </source>
</evidence>
<evidence type="ECO:0000256" key="7">
    <source>
        <dbReference type="ARBA" id="ARBA00023136"/>
    </source>
</evidence>
<dbReference type="GO" id="GO:0003333">
    <property type="term" value="P:amino acid transmembrane transport"/>
    <property type="evidence" value="ECO:0007669"/>
    <property type="project" value="InterPro"/>
</dbReference>
<keyword evidence="3" id="KW-1003">Cell membrane</keyword>
<keyword evidence="7 8" id="KW-0472">Membrane</keyword>
<evidence type="ECO:0000256" key="6">
    <source>
        <dbReference type="ARBA" id="ARBA00022989"/>
    </source>
</evidence>
<feature type="transmembrane region" description="Helical" evidence="8">
    <location>
        <begin position="228"/>
        <end position="253"/>
    </location>
</feature>
<dbReference type="InterPro" id="IPR013785">
    <property type="entry name" value="Aldolase_TIM"/>
</dbReference>
<dbReference type="Pfam" id="PF03222">
    <property type="entry name" value="Trp_Tyr_perm"/>
    <property type="match status" value="2"/>
</dbReference>
<dbReference type="InterPro" id="IPR022998">
    <property type="entry name" value="ThiamineP_synth_TenI"/>
</dbReference>
<dbReference type="Gene3D" id="1.20.1740.10">
    <property type="entry name" value="Amino acid/polyamine transporter I"/>
    <property type="match status" value="1"/>
</dbReference>
<feature type="transmembrane region" description="Helical" evidence="8">
    <location>
        <begin position="197"/>
        <end position="216"/>
    </location>
</feature>
<feature type="transmembrane region" description="Helical" evidence="8">
    <location>
        <begin position="377"/>
        <end position="398"/>
    </location>
</feature>
<dbReference type="InterPro" id="IPR018227">
    <property type="entry name" value="Amino_acid_transport_2"/>
</dbReference>
<organism evidence="10">
    <name type="scientific">Pyramimonas obovata</name>
    <dbReference type="NCBI Taxonomy" id="1411642"/>
    <lineage>
        <taxon>Eukaryota</taxon>
        <taxon>Viridiplantae</taxon>
        <taxon>Chlorophyta</taxon>
        <taxon>Pyramimonadophyceae</taxon>
        <taxon>Pyramimonadales</taxon>
        <taxon>Pyramimonadaceae</taxon>
        <taxon>Pyramimonas</taxon>
        <taxon>Pyramimonas incertae sedis</taxon>
    </lineage>
</organism>
<sequence>MKDGLATDAEVYRTASKLQMICRSKDVNFIIHSRLGAAANTLADGYQLAEQTFDSNVKVPQVRDFLEAVRSEADHGRLVIGAEVNSVDEAHAAHLQGADYVVLKHTTKVPEDVGDDWTEENYDPLSVLVDASQRTGSCKVIVTDEFCNQPGLTVNHVLTAGADGFQIPAKSFREMFLLQDAMSTSKEKPTLPSTGRLLGGIFLVAGSTVGAGIVALPLRMVNVGIVPMATSLVACWAYMVLTSLLLLEMCLWWGPRANISTMATNTLGERGRKLVSGLYILTYLTTLTAYMAEGTNLALPMLQAMGLGALPPYLVCALIVVTLGGTVYAGTRQTERLNGLCLVVAVVAYAILTTSVADFIRLGPLLSAFRWRETFPALPLMVVAFTFHNIVPSLLAYLGSARRVVTAIVIGSVIPLTLYMLWQMIIISVLSLYSANITDSYQLILIIQDAAGPIATFFAQVFSFFAIATSFLGVCLGCVDFTKDLLFREMPKEEEGEKQKKPSPRGSVNLRSIAVRAPWIKRLVALLTVLLPPYFIAVTCPQIFFVALEFSGVFRIILFGILPAVMVWIGRRQGYTSWLPGGDYTLGAVVLLAVMALTFARSSAAVAVLT</sequence>
<evidence type="ECO:0000256" key="2">
    <source>
        <dbReference type="ARBA" id="ARBA00022448"/>
    </source>
</evidence>
<reference evidence="10" key="1">
    <citation type="submission" date="2021-01" db="EMBL/GenBank/DDBJ databases">
        <authorList>
            <person name="Corre E."/>
            <person name="Pelletier E."/>
            <person name="Niang G."/>
            <person name="Scheremetjew M."/>
            <person name="Finn R."/>
            <person name="Kale V."/>
            <person name="Holt S."/>
            <person name="Cochrane G."/>
            <person name="Meng A."/>
            <person name="Brown T."/>
            <person name="Cohen L."/>
        </authorList>
    </citation>
    <scope>NUCLEOTIDE SEQUENCE</scope>
    <source>
        <strain evidence="10">CCMP722</strain>
    </source>
</reference>
<proteinExistence type="predicted"/>
<accession>A0A7S0N4E9</accession>
<dbReference type="Gene3D" id="3.20.20.70">
    <property type="entry name" value="Aldolase class I"/>
    <property type="match status" value="1"/>
</dbReference>
<gene>
    <name evidence="10" type="ORF">POBO1169_LOCUS6082</name>
</gene>
<feature type="transmembrane region" description="Helical" evidence="8">
    <location>
        <begin position="523"/>
        <end position="544"/>
    </location>
</feature>
<dbReference type="Pfam" id="PF02581">
    <property type="entry name" value="TMP-TENI"/>
    <property type="match status" value="1"/>
</dbReference>
<evidence type="ECO:0000256" key="1">
    <source>
        <dbReference type="ARBA" id="ARBA00004429"/>
    </source>
</evidence>
<feature type="transmembrane region" description="Helical" evidence="8">
    <location>
        <begin position="405"/>
        <end position="434"/>
    </location>
</feature>
<dbReference type="PANTHER" id="PTHR32195:SF26">
    <property type="entry name" value="TRYPTOPHAN OR TYROSINE TRANSPORTER PROTEIN"/>
    <property type="match status" value="1"/>
</dbReference>
<feature type="transmembrane region" description="Helical" evidence="8">
    <location>
        <begin position="274"/>
        <end position="292"/>
    </location>
</feature>
<feature type="transmembrane region" description="Helical" evidence="8">
    <location>
        <begin position="454"/>
        <end position="479"/>
    </location>
</feature>
<feature type="transmembrane region" description="Helical" evidence="8">
    <location>
        <begin position="337"/>
        <end position="357"/>
    </location>
</feature>